<comment type="subcellular location">
    <subcellularLocation>
        <location evidence="1">Membrane</location>
        <topology evidence="1">Multi-pass membrane protein</topology>
    </subcellularLocation>
</comment>
<protein>
    <submittedName>
        <fullName evidence="7">O-antigen ligase family protein</fullName>
    </submittedName>
</protein>
<evidence type="ECO:0000256" key="3">
    <source>
        <dbReference type="ARBA" id="ARBA00022989"/>
    </source>
</evidence>
<accession>A0ABZ0QRK6</accession>
<feature type="transmembrane region" description="Helical" evidence="5">
    <location>
        <begin position="139"/>
        <end position="164"/>
    </location>
</feature>
<evidence type="ECO:0000256" key="4">
    <source>
        <dbReference type="ARBA" id="ARBA00023136"/>
    </source>
</evidence>
<feature type="transmembrane region" description="Helical" evidence="5">
    <location>
        <begin position="379"/>
        <end position="399"/>
    </location>
</feature>
<feature type="transmembrane region" description="Helical" evidence="5">
    <location>
        <begin position="189"/>
        <end position="206"/>
    </location>
</feature>
<dbReference type="Proteomes" id="UP001304683">
    <property type="component" value="Chromosome"/>
</dbReference>
<feature type="transmembrane region" description="Helical" evidence="5">
    <location>
        <begin position="264"/>
        <end position="286"/>
    </location>
</feature>
<evidence type="ECO:0000313" key="8">
    <source>
        <dbReference type="Proteomes" id="UP001304683"/>
    </source>
</evidence>
<evidence type="ECO:0000256" key="5">
    <source>
        <dbReference type="SAM" id="Phobius"/>
    </source>
</evidence>
<feature type="domain" description="O-antigen ligase-related" evidence="6">
    <location>
        <begin position="223"/>
        <end position="387"/>
    </location>
</feature>
<evidence type="ECO:0000313" key="7">
    <source>
        <dbReference type="EMBL" id="WPD19673.1"/>
    </source>
</evidence>
<dbReference type="PANTHER" id="PTHR37422:SF13">
    <property type="entry name" value="LIPOPOLYSACCHARIDE BIOSYNTHESIS PROTEIN PA4999-RELATED"/>
    <property type="match status" value="1"/>
</dbReference>
<keyword evidence="8" id="KW-1185">Reference proteome</keyword>
<feature type="transmembrane region" description="Helical" evidence="5">
    <location>
        <begin position="435"/>
        <end position="451"/>
    </location>
</feature>
<evidence type="ECO:0000256" key="1">
    <source>
        <dbReference type="ARBA" id="ARBA00004141"/>
    </source>
</evidence>
<feature type="transmembrane region" description="Helical" evidence="5">
    <location>
        <begin position="67"/>
        <end position="87"/>
    </location>
</feature>
<keyword evidence="2 5" id="KW-0812">Transmembrane</keyword>
<sequence>MLRGLTLVTITYLAFRFVLVDYVWSPLRWISDVLSLSLGGLAVLALWRDPAWRRAVWACRPGLRNVLLGLAGAIVLAVVTVLASGLANGRGLVDIATGIRSLVLWCTLLAAVGLVAAWELAYGPGQAQGAGRRPWALRVLSWVVALAVFMALVETAGVLLFGWYGPAEWVATLTGSNAGRAVGLMKNPNTLGCFLVLGLLLLWPRWVAAVTRRVRDRAVWAWAVLLLMGLALTYSRQGWLAVAAGLLAAGWVARRLVPWRVTALLMLVVVVVTVLTTMLPVPLFAWGDDDGISRTRQLQLRRISETFDEETVDKSRATGRLAMVRYALAMLRDHPVLGVGPGRVGGAGALNPDHELQVRYGLPDHAYADNQYVRTAMELGTLGLLALGAMILTTLALAYRTARIDPLQGAAFTAVVVAMVSFGLGQNAWENQPLAAVYWLSLGAAWALQLRQER</sequence>
<dbReference type="RefSeq" id="WP_318751164.1">
    <property type="nucleotide sequence ID" value="NZ_CP132508.1"/>
</dbReference>
<keyword evidence="4 5" id="KW-0472">Membrane</keyword>
<feature type="transmembrane region" description="Helical" evidence="5">
    <location>
        <begin position="411"/>
        <end position="429"/>
    </location>
</feature>
<feature type="transmembrane region" description="Helical" evidence="5">
    <location>
        <begin position="218"/>
        <end position="234"/>
    </location>
</feature>
<name>A0ABZ0QRK6_9FIRM</name>
<keyword evidence="7" id="KW-0436">Ligase</keyword>
<keyword evidence="3 5" id="KW-1133">Transmembrane helix</keyword>
<evidence type="ECO:0000256" key="2">
    <source>
        <dbReference type="ARBA" id="ARBA00022692"/>
    </source>
</evidence>
<dbReference type="InterPro" id="IPR051533">
    <property type="entry name" value="WaaL-like"/>
</dbReference>
<dbReference type="EMBL" id="CP132508">
    <property type="protein sequence ID" value="WPD19673.1"/>
    <property type="molecule type" value="Genomic_DNA"/>
</dbReference>
<organism evidence="7 8">
    <name type="scientific">Thermaerobacter composti</name>
    <dbReference type="NCBI Taxonomy" id="554949"/>
    <lineage>
        <taxon>Bacteria</taxon>
        <taxon>Bacillati</taxon>
        <taxon>Bacillota</taxon>
        <taxon>Clostridia</taxon>
        <taxon>Eubacteriales</taxon>
        <taxon>Clostridiales Family XVII. Incertae Sedis</taxon>
        <taxon>Thermaerobacter</taxon>
    </lineage>
</organism>
<dbReference type="Pfam" id="PF04932">
    <property type="entry name" value="Wzy_C"/>
    <property type="match status" value="1"/>
</dbReference>
<gene>
    <name evidence="7" type="ORF">Q5761_03120</name>
</gene>
<dbReference type="GO" id="GO:0016874">
    <property type="term" value="F:ligase activity"/>
    <property type="evidence" value="ECO:0007669"/>
    <property type="project" value="UniProtKB-KW"/>
</dbReference>
<feature type="transmembrane region" description="Helical" evidence="5">
    <location>
        <begin position="240"/>
        <end position="257"/>
    </location>
</feature>
<dbReference type="PANTHER" id="PTHR37422">
    <property type="entry name" value="TEICHURONIC ACID BIOSYNTHESIS PROTEIN TUAE"/>
    <property type="match status" value="1"/>
</dbReference>
<feature type="transmembrane region" description="Helical" evidence="5">
    <location>
        <begin position="99"/>
        <end position="118"/>
    </location>
</feature>
<proteinExistence type="predicted"/>
<reference evidence="7 8" key="1">
    <citation type="submission" date="2023-08" db="EMBL/GenBank/DDBJ databases">
        <title>Genome sequence of Thermaerobacter compostii strain Ins1, a spore-forming filamentous bacterium isolated from a deep geothermal reservoir.</title>
        <authorList>
            <person name="Bregnard D."/>
            <person name="Gonzalez D."/>
            <person name="Junier P."/>
        </authorList>
    </citation>
    <scope>NUCLEOTIDE SEQUENCE [LARGE SCALE GENOMIC DNA]</scope>
    <source>
        <strain evidence="7 8">Ins1</strain>
    </source>
</reference>
<evidence type="ECO:0000259" key="6">
    <source>
        <dbReference type="Pfam" id="PF04932"/>
    </source>
</evidence>
<feature type="transmembrane region" description="Helical" evidence="5">
    <location>
        <begin position="26"/>
        <end position="47"/>
    </location>
</feature>
<dbReference type="InterPro" id="IPR007016">
    <property type="entry name" value="O-antigen_ligase-rel_domated"/>
</dbReference>